<sequence length="59" mass="7159">MLVCWGIKILKHIWDVLSWSLAPWRPRALRFPMKLRVLFEPMRKVRVLSWSGMLLHIDM</sequence>
<evidence type="ECO:0000313" key="1">
    <source>
        <dbReference type="EMBL" id="PRQ32952.1"/>
    </source>
</evidence>
<dbReference type="AlphaFoldDB" id="A0A2P6QFJ3"/>
<comment type="caution">
    <text evidence="1">The sequence shown here is derived from an EMBL/GenBank/DDBJ whole genome shotgun (WGS) entry which is preliminary data.</text>
</comment>
<protein>
    <submittedName>
        <fullName evidence="1">Uncharacterized protein</fullName>
    </submittedName>
</protein>
<reference evidence="1 2" key="1">
    <citation type="journal article" date="2018" name="Nat. Genet.">
        <title>The Rosa genome provides new insights in the design of modern roses.</title>
        <authorList>
            <person name="Bendahmane M."/>
        </authorList>
    </citation>
    <scope>NUCLEOTIDE SEQUENCE [LARGE SCALE GENOMIC DNA]</scope>
    <source>
        <strain evidence="2">cv. Old Blush</strain>
    </source>
</reference>
<proteinExistence type="predicted"/>
<gene>
    <name evidence="1" type="ORF">RchiOBHm_Chr5g0052091</name>
</gene>
<dbReference type="Gramene" id="PRQ32952">
    <property type="protein sequence ID" value="PRQ32952"/>
    <property type="gene ID" value="RchiOBHm_Chr5g0052091"/>
</dbReference>
<keyword evidence="2" id="KW-1185">Reference proteome</keyword>
<evidence type="ECO:0000313" key="2">
    <source>
        <dbReference type="Proteomes" id="UP000238479"/>
    </source>
</evidence>
<name>A0A2P6QFJ3_ROSCH</name>
<dbReference type="Proteomes" id="UP000238479">
    <property type="component" value="Chromosome 5"/>
</dbReference>
<dbReference type="EMBL" id="PDCK01000043">
    <property type="protein sequence ID" value="PRQ32952.1"/>
    <property type="molecule type" value="Genomic_DNA"/>
</dbReference>
<accession>A0A2P6QFJ3</accession>
<organism evidence="1 2">
    <name type="scientific">Rosa chinensis</name>
    <name type="common">China rose</name>
    <dbReference type="NCBI Taxonomy" id="74649"/>
    <lineage>
        <taxon>Eukaryota</taxon>
        <taxon>Viridiplantae</taxon>
        <taxon>Streptophyta</taxon>
        <taxon>Embryophyta</taxon>
        <taxon>Tracheophyta</taxon>
        <taxon>Spermatophyta</taxon>
        <taxon>Magnoliopsida</taxon>
        <taxon>eudicotyledons</taxon>
        <taxon>Gunneridae</taxon>
        <taxon>Pentapetalae</taxon>
        <taxon>rosids</taxon>
        <taxon>fabids</taxon>
        <taxon>Rosales</taxon>
        <taxon>Rosaceae</taxon>
        <taxon>Rosoideae</taxon>
        <taxon>Rosoideae incertae sedis</taxon>
        <taxon>Rosa</taxon>
    </lineage>
</organism>